<dbReference type="AlphaFoldDB" id="A0A9D4CF72"/>
<organism evidence="1 2">
    <name type="scientific">Dreissena polymorpha</name>
    <name type="common">Zebra mussel</name>
    <name type="synonym">Mytilus polymorpha</name>
    <dbReference type="NCBI Taxonomy" id="45954"/>
    <lineage>
        <taxon>Eukaryota</taxon>
        <taxon>Metazoa</taxon>
        <taxon>Spiralia</taxon>
        <taxon>Lophotrochozoa</taxon>
        <taxon>Mollusca</taxon>
        <taxon>Bivalvia</taxon>
        <taxon>Autobranchia</taxon>
        <taxon>Heteroconchia</taxon>
        <taxon>Euheterodonta</taxon>
        <taxon>Imparidentia</taxon>
        <taxon>Neoheterodontei</taxon>
        <taxon>Myida</taxon>
        <taxon>Dreissenoidea</taxon>
        <taxon>Dreissenidae</taxon>
        <taxon>Dreissena</taxon>
    </lineage>
</organism>
<name>A0A9D4CF72_DREPO</name>
<dbReference type="Proteomes" id="UP000828390">
    <property type="component" value="Unassembled WGS sequence"/>
</dbReference>
<proteinExistence type="predicted"/>
<gene>
    <name evidence="1" type="ORF">DPMN_049347</name>
</gene>
<reference evidence="1" key="2">
    <citation type="submission" date="2020-11" db="EMBL/GenBank/DDBJ databases">
        <authorList>
            <person name="McCartney M.A."/>
            <person name="Auch B."/>
            <person name="Kono T."/>
            <person name="Mallez S."/>
            <person name="Becker A."/>
            <person name="Gohl D.M."/>
            <person name="Silverstein K.A.T."/>
            <person name="Koren S."/>
            <person name="Bechman K.B."/>
            <person name="Herman A."/>
            <person name="Abrahante J.E."/>
            <person name="Garbe J."/>
        </authorList>
    </citation>
    <scope>NUCLEOTIDE SEQUENCE</scope>
    <source>
        <strain evidence="1">Duluth1</strain>
        <tissue evidence="1">Whole animal</tissue>
    </source>
</reference>
<reference evidence="1" key="1">
    <citation type="journal article" date="2019" name="bioRxiv">
        <title>The Genome of the Zebra Mussel, Dreissena polymorpha: A Resource for Invasive Species Research.</title>
        <authorList>
            <person name="McCartney M.A."/>
            <person name="Auch B."/>
            <person name="Kono T."/>
            <person name="Mallez S."/>
            <person name="Zhang Y."/>
            <person name="Obille A."/>
            <person name="Becker A."/>
            <person name="Abrahante J.E."/>
            <person name="Garbe J."/>
            <person name="Badalamenti J.P."/>
            <person name="Herman A."/>
            <person name="Mangelson H."/>
            <person name="Liachko I."/>
            <person name="Sullivan S."/>
            <person name="Sone E.D."/>
            <person name="Koren S."/>
            <person name="Silverstein K.A.T."/>
            <person name="Beckman K.B."/>
            <person name="Gohl D.M."/>
        </authorList>
    </citation>
    <scope>NUCLEOTIDE SEQUENCE</scope>
    <source>
        <strain evidence="1">Duluth1</strain>
        <tissue evidence="1">Whole animal</tissue>
    </source>
</reference>
<evidence type="ECO:0000313" key="1">
    <source>
        <dbReference type="EMBL" id="KAH3723556.1"/>
    </source>
</evidence>
<protein>
    <submittedName>
        <fullName evidence="1">Uncharacterized protein</fullName>
    </submittedName>
</protein>
<accession>A0A9D4CF72</accession>
<evidence type="ECO:0000313" key="2">
    <source>
        <dbReference type="Proteomes" id="UP000828390"/>
    </source>
</evidence>
<keyword evidence="2" id="KW-1185">Reference proteome</keyword>
<comment type="caution">
    <text evidence="1">The sequence shown here is derived from an EMBL/GenBank/DDBJ whole genome shotgun (WGS) entry which is preliminary data.</text>
</comment>
<sequence length="85" mass="9766">MLCSCSKFNISGLFSEFINYSGDLLFTKSLRVQTKSDQGLQCSFPKPVSLWRAKQVEQTKQSFNTLLTGRFWRFTAGINLKKTDF</sequence>
<dbReference type="EMBL" id="JAIWYP010000012">
    <property type="protein sequence ID" value="KAH3723556.1"/>
    <property type="molecule type" value="Genomic_DNA"/>
</dbReference>